<organism evidence="13 14">
    <name type="scientific">Polynucleobacter paneuropaeus</name>
    <dbReference type="NCBI Taxonomy" id="2527775"/>
    <lineage>
        <taxon>Bacteria</taxon>
        <taxon>Pseudomonadati</taxon>
        <taxon>Pseudomonadota</taxon>
        <taxon>Betaproteobacteria</taxon>
        <taxon>Burkholderiales</taxon>
        <taxon>Burkholderiaceae</taxon>
        <taxon>Polynucleobacter</taxon>
    </lineage>
</organism>
<dbReference type="GO" id="GO:0004820">
    <property type="term" value="F:glycine-tRNA ligase activity"/>
    <property type="evidence" value="ECO:0007669"/>
    <property type="project" value="UniProtKB-UniRule"/>
</dbReference>
<name>A0A2Z4JU25_9BURK</name>
<comment type="subunit">
    <text evidence="3 11">Tetramer of two alpha and two beta subunits.</text>
</comment>
<dbReference type="GO" id="GO:0006420">
    <property type="term" value="P:arginyl-tRNA aminoacylation"/>
    <property type="evidence" value="ECO:0007669"/>
    <property type="project" value="InterPro"/>
</dbReference>
<dbReference type="GO" id="GO:0006426">
    <property type="term" value="P:glycyl-tRNA aminoacylation"/>
    <property type="evidence" value="ECO:0007669"/>
    <property type="project" value="UniProtKB-UniRule"/>
</dbReference>
<dbReference type="AlphaFoldDB" id="A0A2Z4JU25"/>
<dbReference type="PROSITE" id="PS50861">
    <property type="entry name" value="AA_TRNA_LIGASE_II_GLYAB"/>
    <property type="match status" value="1"/>
</dbReference>
<evidence type="ECO:0000256" key="2">
    <source>
        <dbReference type="ARBA" id="ARBA00008226"/>
    </source>
</evidence>
<accession>A0A2Z4JU25</accession>
<evidence type="ECO:0000256" key="11">
    <source>
        <dbReference type="HAMAP-Rule" id="MF_00255"/>
    </source>
</evidence>
<reference evidence="14" key="1">
    <citation type="submission" date="2018-06" db="EMBL/GenBank/DDBJ databases">
        <title>Description of a new Polynucleobacter species.</title>
        <authorList>
            <person name="Hahn M.W."/>
        </authorList>
    </citation>
    <scope>NUCLEOTIDE SEQUENCE [LARGE SCALE GENOMIC DNA]</scope>
    <source>
        <strain evidence="14">MG-25-Pas1-D2</strain>
    </source>
</reference>
<dbReference type="InterPro" id="IPR006194">
    <property type="entry name" value="Gly-tRNA-synth_heterodimer"/>
</dbReference>
<evidence type="ECO:0000259" key="12">
    <source>
        <dbReference type="SMART" id="SM00836"/>
    </source>
</evidence>
<dbReference type="EC" id="6.1.1.14" evidence="11"/>
<dbReference type="GO" id="GO:0004814">
    <property type="term" value="F:arginine-tRNA ligase activity"/>
    <property type="evidence" value="ECO:0007669"/>
    <property type="project" value="InterPro"/>
</dbReference>
<dbReference type="InterPro" id="IPR008909">
    <property type="entry name" value="DALR_anticod-bd"/>
</dbReference>
<sequence length="712" mass="78638">MSTLNTDSTSASLLLEVFTEELPPKSLRRLGEAFSEGVANSLKAANLLSEQSTVTGFATPRRLAVHITEVLNHAPDYPVREKLLPSSIAYDTQGQATAPLLKKLASLGYADIDLANLEKSGEGKNEALYLNVVAKGAALEPTVQQVVEQSLNKLPVAKMMHYQVTRANGELVDVQFARPVHRIVALYGNTPLHISALGIDSGKQTQGHRFLAPGVLQIESADQYESALESEGKIVPSFTKRRQQIEAGLLKAAGNDLVLMPESLLDEVTALVEWPAIYECHFDAEFLEVPQECLILTMQTNQKYFALTDKQGKLRNRFLIVSNIQTDQPEAIISGNERVVRPRLSDARFFFQQDQKRSLVSRVNDLARVVYHNQLGNQLDRSKRVQAISLGIAKLLGWNEIFASRAAEIAKTDLLTDMVGEFPELQGIMGRYYATLDKENDEVAAACSEHYMPRFAGDTLPNTQTGTILAIADKLETLVGIWGVGLAPTGDKDPYALRRNALGICRLLLEKNLPLSLPALIELARRQFPQKEVQEKAQVAAINEFILDRLRAYLRDQALSGKPFTSPEIEAVLSQAPEQINDIIARLSALREFNELSQASQLAAANKRISNILKKTTTAIPKACSVNLLQVPAEIALYQALEMLKPTLDSAYAKYEFVGLLKALVALSEPIDQFFADVMVMDPDPKLRDNRLALLQELHQKMNLVADLGKLA</sequence>
<dbReference type="NCBIfam" id="TIGR00211">
    <property type="entry name" value="glyS"/>
    <property type="match status" value="1"/>
</dbReference>
<proteinExistence type="inferred from homology"/>
<dbReference type="PANTHER" id="PTHR30075:SF2">
    <property type="entry name" value="GLYCINE--TRNA LIGASE, CHLOROPLASTIC_MITOCHONDRIAL 2"/>
    <property type="match status" value="1"/>
</dbReference>
<dbReference type="EMBL" id="CP030085">
    <property type="protein sequence ID" value="AWW50374.1"/>
    <property type="molecule type" value="Genomic_DNA"/>
</dbReference>
<keyword evidence="6 11" id="KW-0547">Nucleotide-binding</keyword>
<protein>
    <recommendedName>
        <fullName evidence="11">Glycine--tRNA ligase beta subunit</fullName>
        <ecNumber evidence="11">6.1.1.14</ecNumber>
    </recommendedName>
    <alternativeName>
        <fullName evidence="11">Glycyl-tRNA synthetase beta subunit</fullName>
        <shortName evidence="11">GlyRS</shortName>
    </alternativeName>
</protein>
<dbReference type="SUPFAM" id="SSF109604">
    <property type="entry name" value="HD-domain/PDEase-like"/>
    <property type="match status" value="1"/>
</dbReference>
<dbReference type="Proteomes" id="UP000248592">
    <property type="component" value="Chromosome"/>
</dbReference>
<comment type="catalytic activity">
    <reaction evidence="10 11">
        <text>tRNA(Gly) + glycine + ATP = glycyl-tRNA(Gly) + AMP + diphosphate</text>
        <dbReference type="Rhea" id="RHEA:16013"/>
        <dbReference type="Rhea" id="RHEA-COMP:9664"/>
        <dbReference type="Rhea" id="RHEA-COMP:9683"/>
        <dbReference type="ChEBI" id="CHEBI:30616"/>
        <dbReference type="ChEBI" id="CHEBI:33019"/>
        <dbReference type="ChEBI" id="CHEBI:57305"/>
        <dbReference type="ChEBI" id="CHEBI:78442"/>
        <dbReference type="ChEBI" id="CHEBI:78522"/>
        <dbReference type="ChEBI" id="CHEBI:456215"/>
        <dbReference type="EC" id="6.1.1.14"/>
    </reaction>
</comment>
<dbReference type="HAMAP" id="MF_00255">
    <property type="entry name" value="Gly_tRNA_synth_beta"/>
    <property type="match status" value="1"/>
</dbReference>
<evidence type="ECO:0000256" key="6">
    <source>
        <dbReference type="ARBA" id="ARBA00022741"/>
    </source>
</evidence>
<dbReference type="PANTHER" id="PTHR30075">
    <property type="entry name" value="GLYCYL-TRNA SYNTHETASE"/>
    <property type="match status" value="1"/>
</dbReference>
<evidence type="ECO:0000256" key="7">
    <source>
        <dbReference type="ARBA" id="ARBA00022840"/>
    </source>
</evidence>
<evidence type="ECO:0000256" key="4">
    <source>
        <dbReference type="ARBA" id="ARBA00022490"/>
    </source>
</evidence>
<dbReference type="InterPro" id="IPR015944">
    <property type="entry name" value="Gly-tRNA-synth_bsu"/>
</dbReference>
<feature type="domain" description="DALR anticodon binding" evidence="12">
    <location>
        <begin position="608"/>
        <end position="702"/>
    </location>
</feature>
<evidence type="ECO:0000256" key="10">
    <source>
        <dbReference type="ARBA" id="ARBA00047937"/>
    </source>
</evidence>
<dbReference type="GO" id="GO:0005829">
    <property type="term" value="C:cytosol"/>
    <property type="evidence" value="ECO:0007669"/>
    <property type="project" value="TreeGrafter"/>
</dbReference>
<evidence type="ECO:0000313" key="14">
    <source>
        <dbReference type="Proteomes" id="UP000248592"/>
    </source>
</evidence>
<evidence type="ECO:0000256" key="8">
    <source>
        <dbReference type="ARBA" id="ARBA00022917"/>
    </source>
</evidence>
<dbReference type="PRINTS" id="PR01045">
    <property type="entry name" value="TRNASYNTHGB"/>
</dbReference>
<keyword evidence="4 11" id="KW-0963">Cytoplasm</keyword>
<gene>
    <name evidence="11" type="primary">glyS</name>
    <name evidence="13" type="ORF">Pas1_08280</name>
</gene>
<dbReference type="SMART" id="SM00836">
    <property type="entry name" value="DALR_1"/>
    <property type="match status" value="1"/>
</dbReference>
<evidence type="ECO:0000313" key="13">
    <source>
        <dbReference type="EMBL" id="AWW50374.1"/>
    </source>
</evidence>
<evidence type="ECO:0000256" key="3">
    <source>
        <dbReference type="ARBA" id="ARBA00011209"/>
    </source>
</evidence>
<keyword evidence="9 11" id="KW-0030">Aminoacyl-tRNA synthetase</keyword>
<dbReference type="Gene3D" id="1.10.730.10">
    <property type="entry name" value="Isoleucyl-tRNA Synthetase, Domain 1"/>
    <property type="match status" value="1"/>
</dbReference>
<evidence type="ECO:0000256" key="1">
    <source>
        <dbReference type="ARBA" id="ARBA00004496"/>
    </source>
</evidence>
<comment type="similarity">
    <text evidence="2 11">Belongs to the class-II aminoacyl-tRNA synthetase family.</text>
</comment>
<keyword evidence="5 11" id="KW-0436">Ligase</keyword>
<dbReference type="GO" id="GO:0005524">
    <property type="term" value="F:ATP binding"/>
    <property type="evidence" value="ECO:0007669"/>
    <property type="project" value="UniProtKB-UniRule"/>
</dbReference>
<evidence type="ECO:0000256" key="5">
    <source>
        <dbReference type="ARBA" id="ARBA00022598"/>
    </source>
</evidence>
<evidence type="ECO:0000256" key="9">
    <source>
        <dbReference type="ARBA" id="ARBA00023146"/>
    </source>
</evidence>
<keyword evidence="7 11" id="KW-0067">ATP-binding</keyword>
<dbReference type="Pfam" id="PF05746">
    <property type="entry name" value="DALR_1"/>
    <property type="match status" value="1"/>
</dbReference>
<dbReference type="SUPFAM" id="SSF47323">
    <property type="entry name" value="Anticodon-binding domain of a subclass of class I aminoacyl-tRNA synthetases"/>
    <property type="match status" value="1"/>
</dbReference>
<dbReference type="Pfam" id="PF02092">
    <property type="entry name" value="tRNA_synt_2f"/>
    <property type="match status" value="1"/>
</dbReference>
<dbReference type="InterPro" id="IPR009080">
    <property type="entry name" value="tRNAsynth_Ia_anticodon-bd"/>
</dbReference>
<dbReference type="RefSeq" id="WP_112294999.1">
    <property type="nucleotide sequence ID" value="NZ_CBCSBS010000002.1"/>
</dbReference>
<keyword evidence="8 11" id="KW-0648">Protein biosynthesis</keyword>
<comment type="subcellular location">
    <subcellularLocation>
        <location evidence="1 11">Cytoplasm</location>
    </subcellularLocation>
</comment>